<comment type="caution">
    <text evidence="2">The sequence shown here is derived from an EMBL/GenBank/DDBJ whole genome shotgun (WGS) entry which is preliminary data.</text>
</comment>
<keyword evidence="2" id="KW-0808">Transferase</keyword>
<dbReference type="GO" id="GO:0003964">
    <property type="term" value="F:RNA-directed DNA polymerase activity"/>
    <property type="evidence" value="ECO:0007669"/>
    <property type="project" value="UniProtKB-KW"/>
</dbReference>
<sequence>MVYQEFTFDVLLLENFSSCALYPFPCPASLAIVKNINTPLLATLKTTPTYYANKNVNYPNKTTTLALPAPNNQIVAKHLAITETPIRKQLFQKELVKKRAKNLCFYCDQKYMPGHKCSGQMYALEVSPCEEEGELAEHEFEHCETVKFTKGGHELLMSECYPNDHSNPHISLNALFGIPTFNTMRIKGNVKKHLLHLLMDTSSTHNFLDIYTAKKLGCTLSNMYHVMVTVARGNKLISQLQPPDSYPELDFLLQEFEDVFAIPSTLPLKRNFDNRIPLKDKSATVNIRLYMCLPNQKDAIEAMVKELLYTDYKQLNKNTIKDKFPIPIIKELIDELCGATFFSKLDLRTRQVEYLGHLISAKGVATDLQKIQAMQSWPVHTTIKQLRGLCPKAQKAFETLHQAMTEAPVLALLNFNEEFIIETDASVYGIDDELRTALVTHFRTLAIGGYSGVHATFKRLGDFFYWKGILKIVKEAPLPILTQVWKGISIDFIDSLPSSQEYWYNTNYHSATKMAPFEIVYGQAPSLRIPYVAKDRRVDLVDKTLQAREKAISMLKFNLKKA</sequence>
<proteinExistence type="predicted"/>
<accession>A0ABQ5GLW4</accession>
<gene>
    <name evidence="2" type="ORF">Tco_1043189</name>
</gene>
<dbReference type="InterPro" id="IPR043502">
    <property type="entry name" value="DNA/RNA_pol_sf"/>
</dbReference>
<organism evidence="2 3">
    <name type="scientific">Tanacetum coccineum</name>
    <dbReference type="NCBI Taxonomy" id="301880"/>
    <lineage>
        <taxon>Eukaryota</taxon>
        <taxon>Viridiplantae</taxon>
        <taxon>Streptophyta</taxon>
        <taxon>Embryophyta</taxon>
        <taxon>Tracheophyta</taxon>
        <taxon>Spermatophyta</taxon>
        <taxon>Magnoliopsida</taxon>
        <taxon>eudicotyledons</taxon>
        <taxon>Gunneridae</taxon>
        <taxon>Pentapetalae</taxon>
        <taxon>asterids</taxon>
        <taxon>campanulids</taxon>
        <taxon>Asterales</taxon>
        <taxon>Asteraceae</taxon>
        <taxon>Asteroideae</taxon>
        <taxon>Anthemideae</taxon>
        <taxon>Anthemidinae</taxon>
        <taxon>Tanacetum</taxon>
    </lineage>
</organism>
<protein>
    <submittedName>
        <fullName evidence="2">Reverse transcriptase</fullName>
    </submittedName>
</protein>
<dbReference type="InterPro" id="IPR043128">
    <property type="entry name" value="Rev_trsase/Diguanyl_cyclase"/>
</dbReference>
<dbReference type="InterPro" id="IPR053134">
    <property type="entry name" value="RNA-dir_DNA_polymerase"/>
</dbReference>
<reference evidence="2" key="2">
    <citation type="submission" date="2022-01" db="EMBL/GenBank/DDBJ databases">
        <authorList>
            <person name="Yamashiro T."/>
            <person name="Shiraishi A."/>
            <person name="Satake H."/>
            <person name="Nakayama K."/>
        </authorList>
    </citation>
    <scope>NUCLEOTIDE SEQUENCE</scope>
</reference>
<dbReference type="Pfam" id="PF17919">
    <property type="entry name" value="RT_RNaseH_2"/>
    <property type="match status" value="1"/>
</dbReference>
<feature type="domain" description="Reverse transcriptase/retrotransposon-derived protein RNase H-like" evidence="1">
    <location>
        <begin position="391"/>
        <end position="430"/>
    </location>
</feature>
<dbReference type="PANTHER" id="PTHR24559:SF450">
    <property type="entry name" value="RNA-DIRECTED DNA POLYMERASE HOMOLOG"/>
    <property type="match status" value="1"/>
</dbReference>
<name>A0ABQ5GLW4_9ASTR</name>
<dbReference type="PANTHER" id="PTHR24559">
    <property type="entry name" value="TRANSPOSON TY3-I GAG-POL POLYPROTEIN"/>
    <property type="match status" value="1"/>
</dbReference>
<dbReference type="Gene3D" id="3.30.70.270">
    <property type="match status" value="1"/>
</dbReference>
<reference evidence="2" key="1">
    <citation type="journal article" date="2022" name="Int. J. Mol. Sci.">
        <title>Draft Genome of Tanacetum Coccineum: Genomic Comparison of Closely Related Tanacetum-Family Plants.</title>
        <authorList>
            <person name="Yamashiro T."/>
            <person name="Shiraishi A."/>
            <person name="Nakayama K."/>
            <person name="Satake H."/>
        </authorList>
    </citation>
    <scope>NUCLEOTIDE SEQUENCE</scope>
</reference>
<evidence type="ECO:0000259" key="1">
    <source>
        <dbReference type="Pfam" id="PF17919"/>
    </source>
</evidence>
<dbReference type="InterPro" id="IPR041577">
    <property type="entry name" value="RT_RNaseH_2"/>
</dbReference>
<dbReference type="EMBL" id="BQNB010018627">
    <property type="protein sequence ID" value="GJT76464.1"/>
    <property type="molecule type" value="Genomic_DNA"/>
</dbReference>
<evidence type="ECO:0000313" key="3">
    <source>
        <dbReference type="Proteomes" id="UP001151760"/>
    </source>
</evidence>
<keyword evidence="2" id="KW-0695">RNA-directed DNA polymerase</keyword>
<dbReference type="SUPFAM" id="SSF56672">
    <property type="entry name" value="DNA/RNA polymerases"/>
    <property type="match status" value="1"/>
</dbReference>
<keyword evidence="3" id="KW-1185">Reference proteome</keyword>
<dbReference type="Proteomes" id="UP001151760">
    <property type="component" value="Unassembled WGS sequence"/>
</dbReference>
<evidence type="ECO:0000313" key="2">
    <source>
        <dbReference type="EMBL" id="GJT76464.1"/>
    </source>
</evidence>
<keyword evidence="2" id="KW-0548">Nucleotidyltransferase</keyword>